<dbReference type="EnsemblMetazoa" id="AFAF013422-RA">
    <property type="protein sequence ID" value="AFAF013422-PA"/>
    <property type="gene ID" value="AFAF013422"/>
</dbReference>
<name>A0A182QMY0_9DIPT</name>
<accession>A0A182QMY0</accession>
<dbReference type="EMBL" id="AXCN02000565">
    <property type="status" value="NOT_ANNOTATED_CDS"/>
    <property type="molecule type" value="Genomic_DNA"/>
</dbReference>
<evidence type="ECO:0000313" key="1">
    <source>
        <dbReference type="EnsemblMetazoa" id="AFAF013422-PA"/>
    </source>
</evidence>
<organism evidence="1 2">
    <name type="scientific">Anopheles farauti</name>
    <dbReference type="NCBI Taxonomy" id="69004"/>
    <lineage>
        <taxon>Eukaryota</taxon>
        <taxon>Metazoa</taxon>
        <taxon>Ecdysozoa</taxon>
        <taxon>Arthropoda</taxon>
        <taxon>Hexapoda</taxon>
        <taxon>Insecta</taxon>
        <taxon>Pterygota</taxon>
        <taxon>Neoptera</taxon>
        <taxon>Endopterygota</taxon>
        <taxon>Diptera</taxon>
        <taxon>Nematocera</taxon>
        <taxon>Culicoidea</taxon>
        <taxon>Culicidae</taxon>
        <taxon>Anophelinae</taxon>
        <taxon>Anopheles</taxon>
    </lineage>
</organism>
<proteinExistence type="predicted"/>
<reference evidence="2" key="1">
    <citation type="submission" date="2014-01" db="EMBL/GenBank/DDBJ databases">
        <title>The Genome Sequence of Anopheles farauti FAR1 (V2).</title>
        <authorList>
            <consortium name="The Broad Institute Genomics Platform"/>
            <person name="Neafsey D.E."/>
            <person name="Besansky N."/>
            <person name="Howell P."/>
            <person name="Walton C."/>
            <person name="Young S.K."/>
            <person name="Zeng Q."/>
            <person name="Gargeya S."/>
            <person name="Fitzgerald M."/>
            <person name="Haas B."/>
            <person name="Abouelleil A."/>
            <person name="Allen A.W."/>
            <person name="Alvarado L."/>
            <person name="Arachchi H.M."/>
            <person name="Berlin A.M."/>
            <person name="Chapman S.B."/>
            <person name="Gainer-Dewar J."/>
            <person name="Goldberg J."/>
            <person name="Griggs A."/>
            <person name="Gujja S."/>
            <person name="Hansen M."/>
            <person name="Howarth C."/>
            <person name="Imamovic A."/>
            <person name="Ireland A."/>
            <person name="Larimer J."/>
            <person name="McCowan C."/>
            <person name="Murphy C."/>
            <person name="Pearson M."/>
            <person name="Poon T.W."/>
            <person name="Priest M."/>
            <person name="Roberts A."/>
            <person name="Saif S."/>
            <person name="Shea T."/>
            <person name="Sisk P."/>
            <person name="Sykes S."/>
            <person name="Wortman J."/>
            <person name="Nusbaum C."/>
            <person name="Birren B."/>
        </authorList>
    </citation>
    <scope>NUCLEOTIDE SEQUENCE [LARGE SCALE GENOMIC DNA]</scope>
    <source>
        <strain evidence="2">FAR1</strain>
    </source>
</reference>
<evidence type="ECO:0000313" key="2">
    <source>
        <dbReference type="Proteomes" id="UP000075886"/>
    </source>
</evidence>
<dbReference type="Proteomes" id="UP000075886">
    <property type="component" value="Unassembled WGS sequence"/>
</dbReference>
<sequence length="160" mass="17158">MSTVHLRVMGMANLLHDGFETAVLVRLVLDDTLRTVGFMQRVLSLDDIAITHFPLALVVSGVRVLHSILELVLRVRVVVLVLLMVQTVSTETVLSSVVLSGSNHGQAGNDSDDLTIYTSQTSVNSTCPWCVPTLAAHGEALHGGAGAQNQKQAPEMYVQA</sequence>
<keyword evidence="2" id="KW-1185">Reference proteome</keyword>
<reference evidence="1" key="2">
    <citation type="submission" date="2020-05" db="UniProtKB">
        <authorList>
            <consortium name="EnsemblMetazoa"/>
        </authorList>
    </citation>
    <scope>IDENTIFICATION</scope>
    <source>
        <strain evidence="1">FAR1</strain>
    </source>
</reference>
<protein>
    <submittedName>
        <fullName evidence="1">Uncharacterized protein</fullName>
    </submittedName>
</protein>
<dbReference type="AlphaFoldDB" id="A0A182QMY0"/>
<dbReference type="VEuPathDB" id="VectorBase:AFAF013422"/>